<name>A0A6C0JHA8_9ZZZZ</name>
<dbReference type="EMBL" id="MN740370">
    <property type="protein sequence ID" value="QHU03158.1"/>
    <property type="molecule type" value="Genomic_DNA"/>
</dbReference>
<dbReference type="AlphaFoldDB" id="A0A6C0JHA8"/>
<organism evidence="1">
    <name type="scientific">viral metagenome</name>
    <dbReference type="NCBI Taxonomy" id="1070528"/>
    <lineage>
        <taxon>unclassified sequences</taxon>
        <taxon>metagenomes</taxon>
        <taxon>organismal metagenomes</taxon>
    </lineage>
</organism>
<proteinExistence type="predicted"/>
<reference evidence="1" key="1">
    <citation type="journal article" date="2020" name="Nature">
        <title>Giant virus diversity and host interactions through global metagenomics.</title>
        <authorList>
            <person name="Schulz F."/>
            <person name="Roux S."/>
            <person name="Paez-Espino D."/>
            <person name="Jungbluth S."/>
            <person name="Walsh D.A."/>
            <person name="Denef V.J."/>
            <person name="McMahon K.D."/>
            <person name="Konstantinidis K.T."/>
            <person name="Eloe-Fadrosh E.A."/>
            <person name="Kyrpides N.C."/>
            <person name="Woyke T."/>
        </authorList>
    </citation>
    <scope>NUCLEOTIDE SEQUENCE</scope>
    <source>
        <strain evidence="1">GVMAG-M-3300025890-48</strain>
    </source>
</reference>
<sequence>MATITSAAQAAIAAASPGESKENTLLNKTQALIQNMGGKEGAFREASLQVASFYHLHPLTISLTEGEVPDWRFWLPIDLFEWRWWQKIQELFPWWEPTHNTAGHYTIVPDEFVPPQERRKTCEAILREPTFYTYFNLPYDPKKITYWDLFVEFSQMSTADEVAREMDKKQVHPEVREFIIHRGYPGDLEKFVRCWAEEDPELHKNWQKWGQRGIEIHILKVTEKITGITLEEWKKKNPPPKLMRQATWFGKFYPLSNACPPRERAHVEGGDIPFMVEVHAPELLPKLCRLKESGPKDNPTWKQKGLPAGLEWMIDVIWANLTPTEREELGWMVTQWGIDNNSSSVSVDQWLHLQLLHNFGECFTAESKRKVNRMLIPRTAKW</sequence>
<protein>
    <submittedName>
        <fullName evidence="1">Uncharacterized protein</fullName>
    </submittedName>
</protein>
<accession>A0A6C0JHA8</accession>
<evidence type="ECO:0000313" key="1">
    <source>
        <dbReference type="EMBL" id="QHU03158.1"/>
    </source>
</evidence>